<reference evidence="1" key="1">
    <citation type="submission" date="2016-11" db="EMBL/GenBank/DDBJ databases">
        <title>The genome of Nicotiana attenuata.</title>
        <authorList>
            <person name="Xu S."/>
            <person name="Brockmoeller T."/>
            <person name="Gaquerel E."/>
            <person name="Navarro A."/>
            <person name="Kuhl H."/>
            <person name="Gase K."/>
            <person name="Ling Z."/>
            <person name="Zhou W."/>
            <person name="Kreitzer C."/>
            <person name="Stanke M."/>
            <person name="Tang H."/>
            <person name="Lyons E."/>
            <person name="Pandey P."/>
            <person name="Pandey S.P."/>
            <person name="Timmermann B."/>
            <person name="Baldwin I.T."/>
        </authorList>
    </citation>
    <scope>NUCLEOTIDE SEQUENCE [LARGE SCALE GENOMIC DNA]</scope>
    <source>
        <strain evidence="1">UT</strain>
    </source>
</reference>
<protein>
    <submittedName>
        <fullName evidence="1">Uncharacterized protein</fullName>
    </submittedName>
</protein>
<proteinExistence type="predicted"/>
<evidence type="ECO:0000313" key="2">
    <source>
        <dbReference type="Proteomes" id="UP000187609"/>
    </source>
</evidence>
<dbReference type="InterPro" id="IPR011989">
    <property type="entry name" value="ARM-like"/>
</dbReference>
<comment type="caution">
    <text evidence="1">The sequence shown here is derived from an EMBL/GenBank/DDBJ whole genome shotgun (WGS) entry which is preliminary data.</text>
</comment>
<accession>A0A1J6HTV8</accession>
<keyword evidence="2" id="KW-1185">Reference proteome</keyword>
<dbReference type="AlphaFoldDB" id="A0A1J6HTV8"/>
<name>A0A1J6HTV8_NICAT</name>
<sequence>MKKMINLIQTLKVGKSDPDRVEEITDAAVATINIAIASGNDAHIKCLVDISCIEVLCDFIASCHSETFMRDSLETLEKILEFGAPCIDYARRIEKKIKSIHSSSWPRQVPFYFDEFLRKLDMYLGRSKRIDLKDLF</sequence>
<organism evidence="1 2">
    <name type="scientific">Nicotiana attenuata</name>
    <name type="common">Coyote tobacco</name>
    <dbReference type="NCBI Taxonomy" id="49451"/>
    <lineage>
        <taxon>Eukaryota</taxon>
        <taxon>Viridiplantae</taxon>
        <taxon>Streptophyta</taxon>
        <taxon>Embryophyta</taxon>
        <taxon>Tracheophyta</taxon>
        <taxon>Spermatophyta</taxon>
        <taxon>Magnoliopsida</taxon>
        <taxon>eudicotyledons</taxon>
        <taxon>Gunneridae</taxon>
        <taxon>Pentapetalae</taxon>
        <taxon>asterids</taxon>
        <taxon>lamiids</taxon>
        <taxon>Solanales</taxon>
        <taxon>Solanaceae</taxon>
        <taxon>Nicotianoideae</taxon>
        <taxon>Nicotianeae</taxon>
        <taxon>Nicotiana</taxon>
    </lineage>
</organism>
<dbReference type="SUPFAM" id="SSF48371">
    <property type="entry name" value="ARM repeat"/>
    <property type="match status" value="1"/>
</dbReference>
<dbReference type="STRING" id="49451.A0A1J6HTV8"/>
<gene>
    <name evidence="1" type="ORF">A4A49_00133</name>
</gene>
<dbReference type="EMBL" id="MJEQ01037194">
    <property type="protein sequence ID" value="OIS95849.1"/>
    <property type="molecule type" value="Genomic_DNA"/>
</dbReference>
<dbReference type="Proteomes" id="UP000187609">
    <property type="component" value="Unassembled WGS sequence"/>
</dbReference>
<dbReference type="InterPro" id="IPR016024">
    <property type="entry name" value="ARM-type_fold"/>
</dbReference>
<evidence type="ECO:0000313" key="1">
    <source>
        <dbReference type="EMBL" id="OIS95849.1"/>
    </source>
</evidence>
<dbReference type="Gene3D" id="1.25.10.10">
    <property type="entry name" value="Leucine-rich Repeat Variant"/>
    <property type="match status" value="1"/>
</dbReference>
<dbReference type="Gramene" id="OIS95849">
    <property type="protein sequence ID" value="OIS95849"/>
    <property type="gene ID" value="A4A49_00133"/>
</dbReference>